<organism evidence="3">
    <name type="scientific">Microvirga ossetica</name>
    <dbReference type="NCBI Taxonomy" id="1882682"/>
    <lineage>
        <taxon>Bacteria</taxon>
        <taxon>Pseudomonadati</taxon>
        <taxon>Pseudomonadota</taxon>
        <taxon>Alphaproteobacteria</taxon>
        <taxon>Hyphomicrobiales</taxon>
        <taxon>Methylobacteriaceae</taxon>
        <taxon>Microvirga</taxon>
    </lineage>
</organism>
<protein>
    <recommendedName>
        <fullName evidence="2">VOC domain-containing protein</fullName>
    </recommendedName>
</protein>
<dbReference type="RefSeq" id="WP_099509084.1">
    <property type="nucleotide sequence ID" value="NZ_CP016616.1"/>
</dbReference>
<evidence type="ECO:0000256" key="1">
    <source>
        <dbReference type="ARBA" id="ARBA00022723"/>
    </source>
</evidence>
<accession>A0A1B2EDZ0</accession>
<name>A0A1B2EDZ0_9HYPH</name>
<dbReference type="KEGG" id="moc:BB934_07465"/>
<dbReference type="Pfam" id="PF00903">
    <property type="entry name" value="Glyoxalase"/>
    <property type="match status" value="1"/>
</dbReference>
<evidence type="ECO:0000259" key="2">
    <source>
        <dbReference type="PROSITE" id="PS51819"/>
    </source>
</evidence>
<dbReference type="InterPro" id="IPR029068">
    <property type="entry name" value="Glyas_Bleomycin-R_OHBP_Dase"/>
</dbReference>
<keyword evidence="1" id="KW-0479">Metal-binding</keyword>
<evidence type="ECO:0000313" key="3">
    <source>
        <dbReference type="EMBL" id="ANY78092.1"/>
    </source>
</evidence>
<dbReference type="PANTHER" id="PTHR21366">
    <property type="entry name" value="GLYOXALASE FAMILY PROTEIN"/>
    <property type="match status" value="1"/>
</dbReference>
<dbReference type="EMBL" id="CP016616">
    <property type="protein sequence ID" value="ANY78092.1"/>
    <property type="molecule type" value="Genomic_DNA"/>
</dbReference>
<dbReference type="InterPro" id="IPR004360">
    <property type="entry name" value="Glyas_Fos-R_dOase_dom"/>
</dbReference>
<dbReference type="InterPro" id="IPR037523">
    <property type="entry name" value="VOC_core"/>
</dbReference>
<dbReference type="AlphaFoldDB" id="A0A1B2EDZ0"/>
<dbReference type="PANTHER" id="PTHR21366:SF22">
    <property type="entry name" value="VOC DOMAIN-CONTAINING PROTEIN"/>
    <property type="match status" value="1"/>
</dbReference>
<dbReference type="OrthoDB" id="7947929at2"/>
<dbReference type="InterPro" id="IPR018146">
    <property type="entry name" value="Glyoxalase_1_CS"/>
</dbReference>
<dbReference type="GO" id="GO:0004462">
    <property type="term" value="F:lactoylglutathione lyase activity"/>
    <property type="evidence" value="ECO:0007669"/>
    <property type="project" value="InterPro"/>
</dbReference>
<proteinExistence type="predicted"/>
<feature type="domain" description="VOC" evidence="2">
    <location>
        <begin position="6"/>
        <end position="128"/>
    </location>
</feature>
<sequence>MSDLFTLHHVSLYVRDVDASATFYATVLGLEEIPNRVGKSHIRWFTVDGFRTFHLIGGDSEPERPRQFSTHVALATRDFAAALARLEQHGVTYVSLARQPRDITIRPDGVRQVYFQDPDGHWIEINDANAEP</sequence>
<dbReference type="PROSITE" id="PS51819">
    <property type="entry name" value="VOC"/>
    <property type="match status" value="1"/>
</dbReference>
<dbReference type="GO" id="GO:0046872">
    <property type="term" value="F:metal ion binding"/>
    <property type="evidence" value="ECO:0007669"/>
    <property type="project" value="UniProtKB-KW"/>
</dbReference>
<dbReference type="SUPFAM" id="SSF54593">
    <property type="entry name" value="Glyoxalase/Bleomycin resistance protein/Dihydroxybiphenyl dioxygenase"/>
    <property type="match status" value="1"/>
</dbReference>
<dbReference type="PROSITE" id="PS00934">
    <property type="entry name" value="GLYOXALASE_I_1"/>
    <property type="match status" value="1"/>
</dbReference>
<gene>
    <name evidence="3" type="ORF">BB934_07465</name>
</gene>
<reference evidence="3" key="1">
    <citation type="submission" date="2016-07" db="EMBL/GenBank/DDBJ databases">
        <title>Microvirga ossetica sp. nov. a new species of rhizobia isolated from root nodules of the legume species Vicia alpestris Steven originated from North Ossetia region in the Caucasus.</title>
        <authorList>
            <person name="Safronova V.I."/>
            <person name="Kuznetsova I.G."/>
            <person name="Sazanova A.L."/>
            <person name="Belimov A."/>
            <person name="Andronov E."/>
            <person name="Osledkin Y.S."/>
            <person name="Onishchuk O.P."/>
            <person name="Kurchak O.N."/>
            <person name="Shaposhnikov A.I."/>
            <person name="Willems A."/>
            <person name="Tikhonovich I.A."/>
        </authorList>
    </citation>
    <scope>NUCLEOTIDE SEQUENCE [LARGE SCALE GENOMIC DNA]</scope>
    <source>
        <strain evidence="3">V5/3M</strain>
    </source>
</reference>
<dbReference type="Gene3D" id="3.10.180.10">
    <property type="entry name" value="2,3-Dihydroxybiphenyl 1,2-Dioxygenase, domain 1"/>
    <property type="match status" value="1"/>
</dbReference>
<dbReference type="InterPro" id="IPR050383">
    <property type="entry name" value="GlyoxalaseI/FosfomycinResist"/>
</dbReference>